<dbReference type="Proteomes" id="UP000447574">
    <property type="component" value="Unassembled WGS sequence"/>
</dbReference>
<protein>
    <submittedName>
        <fullName evidence="1">Uncharacterized protein</fullName>
    </submittedName>
</protein>
<organism evidence="1 3">
    <name type="scientific">Pseudomonas helleri</name>
    <dbReference type="NCBI Taxonomy" id="1608996"/>
    <lineage>
        <taxon>Bacteria</taxon>
        <taxon>Pseudomonadati</taxon>
        <taxon>Pseudomonadota</taxon>
        <taxon>Gammaproteobacteria</taxon>
        <taxon>Pseudomonadales</taxon>
        <taxon>Pseudomonadaceae</taxon>
        <taxon>Pseudomonas</taxon>
    </lineage>
</organism>
<dbReference type="RefSeq" id="WP_153350856.1">
    <property type="nucleotide sequence ID" value="NZ_JBQDXQ010000011.1"/>
</dbReference>
<dbReference type="Proteomes" id="UP000470186">
    <property type="component" value="Unassembled WGS sequence"/>
</dbReference>
<accession>A0A7X1WUD7</accession>
<dbReference type="EMBL" id="WIVX01000025">
    <property type="protein sequence ID" value="MQU31268.1"/>
    <property type="molecule type" value="Genomic_DNA"/>
</dbReference>
<keyword evidence="4" id="KW-1185">Reference proteome</keyword>
<evidence type="ECO:0000313" key="3">
    <source>
        <dbReference type="Proteomes" id="UP000447574"/>
    </source>
</evidence>
<evidence type="ECO:0000313" key="2">
    <source>
        <dbReference type="EMBL" id="MQU31268.1"/>
    </source>
</evidence>
<evidence type="ECO:0000313" key="4">
    <source>
        <dbReference type="Proteomes" id="UP000470186"/>
    </source>
</evidence>
<evidence type="ECO:0000313" key="1">
    <source>
        <dbReference type="EMBL" id="MQT74910.1"/>
    </source>
</evidence>
<reference evidence="3 4" key="1">
    <citation type="submission" date="2019-10" db="EMBL/GenBank/DDBJ databases">
        <title>Evaluation of single-gene subtyping targets for Pseudomonas.</title>
        <authorList>
            <person name="Reichler S.J."/>
            <person name="Orsi R.H."/>
            <person name="Wiedmann M."/>
            <person name="Martin N.H."/>
            <person name="Murphy S.I."/>
        </authorList>
    </citation>
    <scope>NUCLEOTIDE SEQUENCE [LARGE SCALE GENOMIC DNA]</scope>
    <source>
        <strain evidence="2 4">FSL R10-2107</strain>
        <strain evidence="1 3">FSL R10-2932</strain>
    </source>
</reference>
<dbReference type="EMBL" id="WIWF01000035">
    <property type="protein sequence ID" value="MQT74910.1"/>
    <property type="molecule type" value="Genomic_DNA"/>
</dbReference>
<proteinExistence type="predicted"/>
<comment type="caution">
    <text evidence="1">The sequence shown here is derived from an EMBL/GenBank/DDBJ whole genome shotgun (WGS) entry which is preliminary data.</text>
</comment>
<sequence>MDSSHLLYLLYGGNAVYRQEAKLSILSALRERRTPDSFTITLMTDEPQTFEGWPVTVIALSTDTVFFKDPALLFERISDQQYLMDEFEWEWAEAKLRADYVAFSDELIANGKAPADSLKLYNSGICGMTRANAGLLDKAIALIDEWNGHYAKLHTIEQIAVSFAMAGTNVVTANDCIHHYYSKKRYHHTMNQGFFDHHGERYHADLPTLAATVPVHFPKPSLLAKVKAQPRLIAVNKAFRPAAKLMIQGQKVATAEYLQPYCRKALWVRAIELLQQKHATARQIEHLIKICIAPAQQAEFRALLN</sequence>
<gene>
    <name evidence="2" type="ORF">GHO30_07595</name>
    <name evidence="1" type="ORF">GHO37_11425</name>
</gene>
<dbReference type="AlphaFoldDB" id="A0A7X1WUD7"/>
<name>A0A7X1WUD7_9PSED</name>